<dbReference type="EMBL" id="CP117826">
    <property type="protein sequence ID" value="XCC62162.1"/>
    <property type="molecule type" value="Genomic_DNA"/>
</dbReference>
<dbReference type="AlphaFoldDB" id="A0AAU8A7J5"/>
<organism evidence="1">
    <name type="scientific">Christensenella massiliensis</name>
    <dbReference type="NCBI Taxonomy" id="1805714"/>
    <lineage>
        <taxon>Bacteria</taxon>
        <taxon>Bacillati</taxon>
        <taxon>Bacillota</taxon>
        <taxon>Clostridia</taxon>
        <taxon>Christensenellales</taxon>
        <taxon>Christensenellaceae</taxon>
        <taxon>Christensenella</taxon>
    </lineage>
</organism>
<accession>A0AAU8A7J5</accession>
<proteinExistence type="predicted"/>
<gene>
    <name evidence="1" type="ORF">PUP29_11605</name>
</gene>
<evidence type="ECO:0000313" key="1">
    <source>
        <dbReference type="EMBL" id="XCC62162.1"/>
    </source>
</evidence>
<dbReference type="RefSeq" id="WP_079545594.1">
    <property type="nucleotide sequence ID" value="NZ_CP117826.1"/>
</dbReference>
<name>A0AAU8A7J5_9FIRM</name>
<protein>
    <submittedName>
        <fullName evidence="1">Uncharacterized protein</fullName>
    </submittedName>
</protein>
<sequence length="347" mass="39005">MRKIEDSVRAMRLMQQSIQKMKLDLRGMTVLTEAASGYFIVTPLIAALAGAQKVYAVVKDTGYGTVAELEAYLWEWKQKLGFSDEVISPIYDPAAVAGQVQIVTNLRAVRPIGEEIIGRLPKDGCISLMMETWEFRREDLDREACIKYGVPLLGTNEYDSRLDIIHYVGMVALKLLMEQGIEIYHSDIALISSGKYEKEITDVLEKNGAAVHTYDPVLKYCKNDFYDTLDHADAVIVAEQDTSELLIAEEGALLDAKLFRKIKYLIHIVGNLDYGSLRKYGIIKFPAKEVSPGYMTVTTDYVGIKPVIDLHTAGLKVGQAMVEGLRRRYSLEQVRKYTLENSPAMDF</sequence>
<reference evidence="1" key="1">
    <citation type="submission" date="2023-02" db="EMBL/GenBank/DDBJ databases">
        <title>Gut commensal Christensenella minuta modulates host metabolism via a new class of secondary bile acids.</title>
        <authorList>
            <person name="Liu C."/>
        </authorList>
    </citation>
    <scope>NUCLEOTIDE SEQUENCE</scope>
    <source>
        <strain evidence="1">CA70</strain>
    </source>
</reference>